<evidence type="ECO:0000256" key="2">
    <source>
        <dbReference type="ARBA" id="ARBA00022801"/>
    </source>
</evidence>
<evidence type="ECO:0000313" key="4">
    <source>
        <dbReference type="EMBL" id="MDY5153025.1"/>
    </source>
</evidence>
<sequence length="206" mass="23364">MSKHTDETANLSAQRAVLHDIYDPEHVQLVERRTPYEGFVTVREDTVVLQSTGEEIARTWVDRDDAVGVLPLREGEQGTEVLLIRQYRVPVRRLMWEIPAGLLDIPGEDLETAARRELLEETDYEAGKLEKLVSYFSSTGFNNEHLTLYTARDLRPGRAADFVRTGEEAEIEKRWFSFETVLAAALAGNLECPTLLMAVLAYAARR</sequence>
<dbReference type="Proteomes" id="UP001273799">
    <property type="component" value="Unassembled WGS sequence"/>
</dbReference>
<dbReference type="RefSeq" id="WP_074663555.1">
    <property type="nucleotide sequence ID" value="NZ_FNAU01000016.1"/>
</dbReference>
<reference evidence="6" key="2">
    <citation type="submission" date="2016-10" db="EMBL/GenBank/DDBJ databases">
        <authorList>
            <person name="Varghese N."/>
        </authorList>
    </citation>
    <scope>NUCLEOTIDE SEQUENCE [LARGE SCALE GENOMIC DNA]</scope>
    <source>
        <strain evidence="6">DSM 20639</strain>
    </source>
</reference>
<evidence type="ECO:0000313" key="6">
    <source>
        <dbReference type="Proteomes" id="UP000182744"/>
    </source>
</evidence>
<keyword evidence="6" id="KW-1185">Reference proteome</keyword>
<evidence type="ECO:0000256" key="1">
    <source>
        <dbReference type="ARBA" id="ARBA00001946"/>
    </source>
</evidence>
<dbReference type="PANTHER" id="PTHR11839:SF18">
    <property type="entry name" value="NUDIX HYDROLASE DOMAIN-CONTAINING PROTEIN"/>
    <property type="match status" value="1"/>
</dbReference>
<reference evidence="4" key="3">
    <citation type="submission" date="2023-10" db="EMBL/GenBank/DDBJ databases">
        <title>Whole Genome based description of the genera Actinobaculum and Actinotignum reveals a complex phylogenetic relationship within the species included in the genus Actinotignum.</title>
        <authorList>
            <person name="Jensen C.S."/>
            <person name="Dargis R."/>
            <person name="Kemp M."/>
            <person name="Christensen J.J."/>
        </authorList>
    </citation>
    <scope>NUCLEOTIDE SEQUENCE</scope>
    <source>
        <strain evidence="4">Actinobaculum_suis_CCUG19206T</strain>
    </source>
</reference>
<dbReference type="GO" id="GO:0006753">
    <property type="term" value="P:nucleoside phosphate metabolic process"/>
    <property type="evidence" value="ECO:0007669"/>
    <property type="project" value="TreeGrafter"/>
</dbReference>
<dbReference type="Gene3D" id="3.90.79.10">
    <property type="entry name" value="Nucleoside Triphosphate Pyrophosphohydrolase"/>
    <property type="match status" value="1"/>
</dbReference>
<dbReference type="EMBL" id="FNAU01000016">
    <property type="protein sequence ID" value="SDE60497.1"/>
    <property type="molecule type" value="Genomic_DNA"/>
</dbReference>
<reference evidence="5" key="1">
    <citation type="submission" date="2016-10" db="EMBL/GenBank/DDBJ databases">
        <authorList>
            <person name="de Groot N.N."/>
        </authorList>
    </citation>
    <scope>NUCLEOTIDE SEQUENCE [LARGE SCALE GENOMIC DNA]</scope>
    <source>
        <strain evidence="5">DSM 20639</strain>
    </source>
</reference>
<name>A0A1G7EA18_9ACTO</name>
<dbReference type="InterPro" id="IPR000086">
    <property type="entry name" value="NUDIX_hydrolase_dom"/>
</dbReference>
<dbReference type="Proteomes" id="UP000182744">
    <property type="component" value="Unassembled WGS sequence"/>
</dbReference>
<protein>
    <submittedName>
        <fullName evidence="5">ADP-ribose pyrophosphatase</fullName>
    </submittedName>
    <submittedName>
        <fullName evidence="4">NUDIX hydrolase</fullName>
        <ecNumber evidence="4">3.6.-.-</ecNumber>
    </submittedName>
</protein>
<accession>A0A1G7EA18</accession>
<dbReference type="GO" id="GO:0016787">
    <property type="term" value="F:hydrolase activity"/>
    <property type="evidence" value="ECO:0007669"/>
    <property type="project" value="UniProtKB-KW"/>
</dbReference>
<dbReference type="PROSITE" id="PS51462">
    <property type="entry name" value="NUDIX"/>
    <property type="match status" value="1"/>
</dbReference>
<proteinExistence type="predicted"/>
<dbReference type="EMBL" id="JAWNFU010000002">
    <property type="protein sequence ID" value="MDY5153025.1"/>
    <property type="molecule type" value="Genomic_DNA"/>
</dbReference>
<feature type="domain" description="Nudix hydrolase" evidence="3">
    <location>
        <begin position="62"/>
        <end position="199"/>
    </location>
</feature>
<dbReference type="PANTHER" id="PTHR11839">
    <property type="entry name" value="UDP/ADP-SUGAR PYROPHOSPHATASE"/>
    <property type="match status" value="1"/>
</dbReference>
<dbReference type="AlphaFoldDB" id="A0A1G7EA18"/>
<dbReference type="GO" id="GO:0019693">
    <property type="term" value="P:ribose phosphate metabolic process"/>
    <property type="evidence" value="ECO:0007669"/>
    <property type="project" value="TreeGrafter"/>
</dbReference>
<comment type="cofactor">
    <cofactor evidence="1">
        <name>Mg(2+)</name>
        <dbReference type="ChEBI" id="CHEBI:18420"/>
    </cofactor>
</comment>
<gene>
    <name evidence="4" type="ORF">R6G71_03035</name>
    <name evidence="5" type="ORF">SAMN05421878_11612</name>
</gene>
<dbReference type="Pfam" id="PF00293">
    <property type="entry name" value="NUDIX"/>
    <property type="match status" value="1"/>
</dbReference>
<dbReference type="EC" id="3.6.-.-" evidence="4"/>
<keyword evidence="2 4" id="KW-0378">Hydrolase</keyword>
<evidence type="ECO:0000259" key="3">
    <source>
        <dbReference type="PROSITE" id="PS51462"/>
    </source>
</evidence>
<organism evidence="5 6">
    <name type="scientific">Actinobaculum suis</name>
    <dbReference type="NCBI Taxonomy" id="1657"/>
    <lineage>
        <taxon>Bacteria</taxon>
        <taxon>Bacillati</taxon>
        <taxon>Actinomycetota</taxon>
        <taxon>Actinomycetes</taxon>
        <taxon>Actinomycetales</taxon>
        <taxon>Actinomycetaceae</taxon>
        <taxon>Actinobaculum</taxon>
    </lineage>
</organism>
<evidence type="ECO:0000313" key="5">
    <source>
        <dbReference type="EMBL" id="SDE60497.1"/>
    </source>
</evidence>
<dbReference type="SUPFAM" id="SSF55811">
    <property type="entry name" value="Nudix"/>
    <property type="match status" value="1"/>
</dbReference>
<dbReference type="InterPro" id="IPR015797">
    <property type="entry name" value="NUDIX_hydrolase-like_dom_sf"/>
</dbReference>
<dbReference type="GO" id="GO:0005829">
    <property type="term" value="C:cytosol"/>
    <property type="evidence" value="ECO:0007669"/>
    <property type="project" value="TreeGrafter"/>
</dbReference>